<sequence>MFSPAIAGAWVNHPGQIKLFLTQQTTREKVEKSPFPSPFRDIRNITENHAYIEYGWHPDITLTGNIVVSDHQTGRTNQTTQWIEVGVRHKADWAKLDIIPLKFDDRHQQKKASKAASIELGLVRDEGYNSRTGLNMALSQGEKIQISRLSHLELFLEINQELVLWSSQDGFYRAHNKIMLSKKGVSLNYHRLDNFSFGENSQSEHTGYFEFEFPAFIFLGGILPETTIVKIGKGENRRKGFQTNSSNSVYLQIKIELMP</sequence>
<dbReference type="Proteomes" id="UP000252289">
    <property type="component" value="Unassembled WGS sequence"/>
</dbReference>
<protein>
    <submittedName>
        <fullName evidence="1">Uncharacterized protein</fullName>
    </submittedName>
</protein>
<evidence type="ECO:0000313" key="1">
    <source>
        <dbReference type="EMBL" id="RCL84850.1"/>
    </source>
</evidence>
<reference evidence="1 2" key="1">
    <citation type="journal article" date="2018" name="Microbiome">
        <title>Fine metagenomic profile of the Mediterranean stratified and mixed water columns revealed by assembly and recruitment.</title>
        <authorList>
            <person name="Haro-Moreno J.M."/>
            <person name="Lopez-Perez M."/>
            <person name="De La Torre J.R."/>
            <person name="Picazo A."/>
            <person name="Camacho A."/>
            <person name="Rodriguez-Valera F."/>
        </authorList>
    </citation>
    <scope>NUCLEOTIDE SEQUENCE [LARGE SCALE GENOMIC DNA]</scope>
    <source>
        <strain evidence="1">MED-G50</strain>
    </source>
</reference>
<gene>
    <name evidence="1" type="ORF">DBW64_02490</name>
</gene>
<name>A0A368ELT5_9PROT</name>
<organism evidence="1 2">
    <name type="scientific">PS1 clade bacterium</name>
    <dbReference type="NCBI Taxonomy" id="2175152"/>
    <lineage>
        <taxon>Bacteria</taxon>
        <taxon>Pseudomonadati</taxon>
        <taxon>Pseudomonadota</taxon>
        <taxon>Alphaproteobacteria</taxon>
        <taxon>PS1 clade</taxon>
    </lineage>
</organism>
<comment type="caution">
    <text evidence="1">The sequence shown here is derived from an EMBL/GenBank/DDBJ whole genome shotgun (WGS) entry which is preliminary data.</text>
</comment>
<accession>A0A368ELT5</accession>
<dbReference type="EMBL" id="QOQK01000007">
    <property type="protein sequence ID" value="RCL84850.1"/>
    <property type="molecule type" value="Genomic_DNA"/>
</dbReference>
<dbReference type="AlphaFoldDB" id="A0A368ELT5"/>
<evidence type="ECO:0000313" key="2">
    <source>
        <dbReference type="Proteomes" id="UP000252289"/>
    </source>
</evidence>
<proteinExistence type="predicted"/>